<name>A0A2H3JI66_WOLCO</name>
<dbReference type="OrthoDB" id="497541at2759"/>
<organism evidence="3 4">
    <name type="scientific">Wolfiporia cocos (strain MD-104)</name>
    <name type="common">Brown rot fungus</name>
    <dbReference type="NCBI Taxonomy" id="742152"/>
    <lineage>
        <taxon>Eukaryota</taxon>
        <taxon>Fungi</taxon>
        <taxon>Dikarya</taxon>
        <taxon>Basidiomycota</taxon>
        <taxon>Agaricomycotina</taxon>
        <taxon>Agaricomycetes</taxon>
        <taxon>Polyporales</taxon>
        <taxon>Phaeolaceae</taxon>
        <taxon>Wolfiporia</taxon>
    </lineage>
</organism>
<reference evidence="3 4" key="1">
    <citation type="journal article" date="2012" name="Science">
        <title>The Paleozoic origin of enzymatic lignin decomposition reconstructed from 31 fungal genomes.</title>
        <authorList>
            <person name="Floudas D."/>
            <person name="Binder M."/>
            <person name="Riley R."/>
            <person name="Barry K."/>
            <person name="Blanchette R.A."/>
            <person name="Henrissat B."/>
            <person name="Martinez A.T."/>
            <person name="Otillar R."/>
            <person name="Spatafora J.W."/>
            <person name="Yadav J.S."/>
            <person name="Aerts A."/>
            <person name="Benoit I."/>
            <person name="Boyd A."/>
            <person name="Carlson A."/>
            <person name="Copeland A."/>
            <person name="Coutinho P.M."/>
            <person name="de Vries R.P."/>
            <person name="Ferreira P."/>
            <person name="Findley K."/>
            <person name="Foster B."/>
            <person name="Gaskell J."/>
            <person name="Glotzer D."/>
            <person name="Gorecki P."/>
            <person name="Heitman J."/>
            <person name="Hesse C."/>
            <person name="Hori C."/>
            <person name="Igarashi K."/>
            <person name="Jurgens J.A."/>
            <person name="Kallen N."/>
            <person name="Kersten P."/>
            <person name="Kohler A."/>
            <person name="Kuees U."/>
            <person name="Kumar T.K.A."/>
            <person name="Kuo A."/>
            <person name="LaButti K."/>
            <person name="Larrondo L.F."/>
            <person name="Lindquist E."/>
            <person name="Ling A."/>
            <person name="Lombard V."/>
            <person name="Lucas S."/>
            <person name="Lundell T."/>
            <person name="Martin R."/>
            <person name="McLaughlin D.J."/>
            <person name="Morgenstern I."/>
            <person name="Morin E."/>
            <person name="Murat C."/>
            <person name="Nagy L.G."/>
            <person name="Nolan M."/>
            <person name="Ohm R.A."/>
            <person name="Patyshakuliyeva A."/>
            <person name="Rokas A."/>
            <person name="Ruiz-Duenas F.J."/>
            <person name="Sabat G."/>
            <person name="Salamov A."/>
            <person name="Samejima M."/>
            <person name="Schmutz J."/>
            <person name="Slot J.C."/>
            <person name="St John F."/>
            <person name="Stenlid J."/>
            <person name="Sun H."/>
            <person name="Sun S."/>
            <person name="Syed K."/>
            <person name="Tsang A."/>
            <person name="Wiebenga A."/>
            <person name="Young D."/>
            <person name="Pisabarro A."/>
            <person name="Eastwood D.C."/>
            <person name="Martin F."/>
            <person name="Cullen D."/>
            <person name="Grigoriev I.V."/>
            <person name="Hibbett D.S."/>
        </authorList>
    </citation>
    <scope>NUCLEOTIDE SEQUENCE [LARGE SCALE GENOMIC DNA]</scope>
    <source>
        <strain evidence="3 4">MD-104</strain>
    </source>
</reference>
<dbReference type="Proteomes" id="UP000218811">
    <property type="component" value="Unassembled WGS sequence"/>
</dbReference>
<keyword evidence="2" id="KW-0812">Transmembrane</keyword>
<evidence type="ECO:0008006" key="5">
    <source>
        <dbReference type="Google" id="ProtNLM"/>
    </source>
</evidence>
<dbReference type="InterPro" id="IPR021848">
    <property type="entry name" value="HODM_asu-like"/>
</dbReference>
<dbReference type="STRING" id="742152.A0A2H3JI66"/>
<gene>
    <name evidence="3" type="ORF">WOLCODRAFT_137476</name>
</gene>
<evidence type="ECO:0000313" key="4">
    <source>
        <dbReference type="Proteomes" id="UP000218811"/>
    </source>
</evidence>
<keyword evidence="2" id="KW-1133">Transmembrane helix</keyword>
<dbReference type="EMBL" id="KB468113">
    <property type="protein sequence ID" value="PCH41571.1"/>
    <property type="molecule type" value="Genomic_DNA"/>
</dbReference>
<sequence>MFSPSIADAGLPAVFVLFVVVALVIRQFARSALRPRTDQSNNLGARAPTTAAKAGERQPGEWAPVQFDYPHVDPFIEDISNVKPIPYRPFRWGEYHVTMGIRSMPWDEWIEIDQQFFDYHKVVEHRIRMRGDSTIKVHPAQPGIVGSGQAAAEELVHELAEYLSRRYPSIYQVTRKPLSEKCFPGWYGEGAVKTIGILPLRVTYDLDEQDSMTVASLLVQEDFALMLEGSDGRYYLQAGAICIPGFWRLKDKIGMPLDEIHMTGNVPQYQSKLHLSMGRFFRRLPVDKPVVRNNYGFQVVKPPAAPGADPEAAADPTELAWSRTMHGDEDKADFERSAYIRGTGAPTNELRDAHRGGRVAPLDPATAYLRTERQTLRRLPRTGAIAFTIRVYQTPVVQLAREPGVPGRLASAVRGWSEDVAEYKDLFAYKDVLQYLDQSHNEQVEKGIAVENDRSAAYPF</sequence>
<evidence type="ECO:0000256" key="1">
    <source>
        <dbReference type="SAM" id="MobiDB-lite"/>
    </source>
</evidence>
<keyword evidence="4" id="KW-1185">Reference proteome</keyword>
<feature type="region of interest" description="Disordered" evidence="1">
    <location>
        <begin position="37"/>
        <end position="57"/>
    </location>
</feature>
<keyword evidence="2" id="KW-0472">Membrane</keyword>
<feature type="transmembrane region" description="Helical" evidence="2">
    <location>
        <begin position="6"/>
        <end position="25"/>
    </location>
</feature>
<dbReference type="Pfam" id="PF11927">
    <property type="entry name" value="HODM_asu-like"/>
    <property type="match status" value="1"/>
</dbReference>
<dbReference type="AlphaFoldDB" id="A0A2H3JI66"/>
<protein>
    <recommendedName>
        <fullName evidence="5">HRQ family protein</fullName>
    </recommendedName>
</protein>
<dbReference type="OMA" id="TMGIRNM"/>
<proteinExistence type="predicted"/>
<evidence type="ECO:0000313" key="3">
    <source>
        <dbReference type="EMBL" id="PCH41571.1"/>
    </source>
</evidence>
<evidence type="ECO:0000256" key="2">
    <source>
        <dbReference type="SAM" id="Phobius"/>
    </source>
</evidence>
<accession>A0A2H3JI66</accession>